<dbReference type="InterPro" id="IPR058248">
    <property type="entry name" value="Lxx211020-like"/>
</dbReference>
<dbReference type="InterPro" id="IPR036182">
    <property type="entry name" value="PCuAC_sf"/>
</dbReference>
<dbReference type="PANTHER" id="PTHR36302:SF1">
    <property type="entry name" value="COPPER CHAPERONE PCU(A)C"/>
    <property type="match status" value="1"/>
</dbReference>
<reference evidence="2" key="1">
    <citation type="submission" date="2008-01" db="EMBL/GenBank/DDBJ databases">
        <title>Complete sequence of chromosome of Caulobacter sp. K31.</title>
        <authorList>
            <consortium name="US DOE Joint Genome Institute"/>
            <person name="Copeland A."/>
            <person name="Lucas S."/>
            <person name="Lapidus A."/>
            <person name="Barry K."/>
            <person name="Glavina del Rio T."/>
            <person name="Dalin E."/>
            <person name="Tice H."/>
            <person name="Pitluck S."/>
            <person name="Bruce D."/>
            <person name="Goodwin L."/>
            <person name="Thompson L.S."/>
            <person name="Brettin T."/>
            <person name="Detter J.C."/>
            <person name="Han C."/>
            <person name="Schmutz J."/>
            <person name="Larimer F."/>
            <person name="Land M."/>
            <person name="Hauser L."/>
            <person name="Kyrpides N."/>
            <person name="Kim E."/>
            <person name="Stephens C."/>
            <person name="Richardson P."/>
        </authorList>
    </citation>
    <scope>NUCLEOTIDE SEQUENCE [LARGE SCALE GENOMIC DNA]</scope>
    <source>
        <strain evidence="2">K31</strain>
    </source>
</reference>
<gene>
    <name evidence="2" type="ordered locus">Caul_4676</name>
</gene>
<organism evidence="2">
    <name type="scientific">Caulobacter sp. (strain K31)</name>
    <dbReference type="NCBI Taxonomy" id="366602"/>
    <lineage>
        <taxon>Bacteria</taxon>
        <taxon>Pseudomonadati</taxon>
        <taxon>Pseudomonadota</taxon>
        <taxon>Alphaproteobacteria</taxon>
        <taxon>Caulobacterales</taxon>
        <taxon>Caulobacteraceae</taxon>
        <taxon>Caulobacter</taxon>
    </lineage>
</organism>
<dbReference type="Gene3D" id="2.60.40.1890">
    <property type="entry name" value="PCu(A)C copper chaperone"/>
    <property type="match status" value="1"/>
</dbReference>
<dbReference type="eggNOG" id="COG2847">
    <property type="taxonomic scope" value="Bacteria"/>
</dbReference>
<feature type="signal peptide" evidence="1">
    <location>
        <begin position="1"/>
        <end position="25"/>
    </location>
</feature>
<evidence type="ECO:0000313" key="2">
    <source>
        <dbReference type="EMBL" id="ABZ73796.1"/>
    </source>
</evidence>
<accession>B0T2X4</accession>
<feature type="chain" id="PRO_5002755828" description="Copper chaperone PCu(A)C" evidence="1">
    <location>
        <begin position="26"/>
        <end position="168"/>
    </location>
</feature>
<dbReference type="STRING" id="366602.Caul_4676"/>
<evidence type="ECO:0008006" key="3">
    <source>
        <dbReference type="Google" id="ProtNLM"/>
    </source>
</evidence>
<dbReference type="EMBL" id="CP000927">
    <property type="protein sequence ID" value="ABZ73796.1"/>
    <property type="molecule type" value="Genomic_DNA"/>
</dbReference>
<dbReference type="OrthoDB" id="9796962at2"/>
<name>B0T2X4_CAUSK</name>
<dbReference type="SUPFAM" id="SSF110087">
    <property type="entry name" value="DR1885-like metal-binding protein"/>
    <property type="match status" value="1"/>
</dbReference>
<dbReference type="AlphaFoldDB" id="B0T2X4"/>
<keyword evidence="1" id="KW-0732">Signal</keyword>
<dbReference type="PANTHER" id="PTHR36302">
    <property type="entry name" value="BLR7088 PROTEIN"/>
    <property type="match status" value="1"/>
</dbReference>
<dbReference type="HOGENOM" id="CLU_100939_2_2_5"/>
<protein>
    <recommendedName>
        <fullName evidence="3">Copper chaperone PCu(A)C</fullName>
    </recommendedName>
</protein>
<proteinExistence type="predicted"/>
<dbReference type="KEGG" id="cak:Caul_4676"/>
<dbReference type="Pfam" id="PF04314">
    <property type="entry name" value="PCuAC"/>
    <property type="match status" value="1"/>
</dbReference>
<dbReference type="InterPro" id="IPR007410">
    <property type="entry name" value="LpqE-like"/>
</dbReference>
<sequence precursor="true">MNRFALLAVAALTVAAPAFTSHAWAGDYRVGGVEVRRPWTRPAQAGMNGVGYLTLANVGKKPVKLIAVESPAAGSVSLHQSSMAGGVMSMRPVTGGLTIAPGGKVEFAPGGYHLMLMGLTRAQALGGKVPLTLVFDGGLKMKIDLSVEAGAPKPGAAADPMAGMHDHH</sequence>
<evidence type="ECO:0000256" key="1">
    <source>
        <dbReference type="SAM" id="SignalP"/>
    </source>
</evidence>